<dbReference type="EMBL" id="GGMS01013235">
    <property type="protein sequence ID" value="MBY82438.1"/>
    <property type="molecule type" value="Transcribed_RNA"/>
</dbReference>
<dbReference type="Pfam" id="PF05699">
    <property type="entry name" value="Dimer_Tnp_hAT"/>
    <property type="match status" value="1"/>
</dbReference>
<dbReference type="GO" id="GO:0046983">
    <property type="term" value="F:protein dimerization activity"/>
    <property type="evidence" value="ECO:0007669"/>
    <property type="project" value="InterPro"/>
</dbReference>
<evidence type="ECO:0000259" key="1">
    <source>
        <dbReference type="Pfam" id="PF05699"/>
    </source>
</evidence>
<dbReference type="OrthoDB" id="6613683at2759"/>
<sequence>MAMISITIPVSTAGCERTFSCQRRLKTYMRNKMTDEHLSNLAMMSIKKKLAKSLDLDEVIGKFAVNHNNRKIIFVRTRSSSRRHRPRRLIITRSIGGTA</sequence>
<evidence type="ECO:0000313" key="2">
    <source>
        <dbReference type="EMBL" id="MBY82438.1"/>
    </source>
</evidence>
<dbReference type="SUPFAM" id="SSF53098">
    <property type="entry name" value="Ribonuclease H-like"/>
    <property type="match status" value="1"/>
</dbReference>
<organism evidence="2">
    <name type="scientific">Sipha flava</name>
    <name type="common">yellow sugarcane aphid</name>
    <dbReference type="NCBI Taxonomy" id="143950"/>
    <lineage>
        <taxon>Eukaryota</taxon>
        <taxon>Metazoa</taxon>
        <taxon>Ecdysozoa</taxon>
        <taxon>Arthropoda</taxon>
        <taxon>Hexapoda</taxon>
        <taxon>Insecta</taxon>
        <taxon>Pterygota</taxon>
        <taxon>Neoptera</taxon>
        <taxon>Paraneoptera</taxon>
        <taxon>Hemiptera</taxon>
        <taxon>Sternorrhyncha</taxon>
        <taxon>Aphidomorpha</taxon>
        <taxon>Aphidoidea</taxon>
        <taxon>Aphididae</taxon>
        <taxon>Sipha</taxon>
    </lineage>
</organism>
<feature type="domain" description="HAT C-terminal dimerisation" evidence="1">
    <location>
        <begin position="1"/>
        <end position="49"/>
    </location>
</feature>
<name>A0A2S2QXH6_9HEMI</name>
<gene>
    <name evidence="2" type="ORF">g.13425</name>
</gene>
<dbReference type="PANTHER" id="PTHR46880">
    <property type="entry name" value="RAS-ASSOCIATING DOMAIN-CONTAINING PROTEIN"/>
    <property type="match status" value="1"/>
</dbReference>
<proteinExistence type="predicted"/>
<dbReference type="InterPro" id="IPR008906">
    <property type="entry name" value="HATC_C_dom"/>
</dbReference>
<dbReference type="PANTHER" id="PTHR46880:SF5">
    <property type="entry name" value="DUF4371 DOMAIN-CONTAINING PROTEIN"/>
    <property type="match status" value="1"/>
</dbReference>
<reference evidence="2" key="1">
    <citation type="submission" date="2018-04" db="EMBL/GenBank/DDBJ databases">
        <title>Transcriptome assembly of Sipha flava.</title>
        <authorList>
            <person name="Scully E.D."/>
            <person name="Geib S.M."/>
            <person name="Palmer N.A."/>
            <person name="Koch K."/>
            <person name="Bradshaw J."/>
            <person name="Heng-Moss T."/>
            <person name="Sarath G."/>
        </authorList>
    </citation>
    <scope>NUCLEOTIDE SEQUENCE</scope>
</reference>
<accession>A0A2S2QXH6</accession>
<dbReference type="InterPro" id="IPR012337">
    <property type="entry name" value="RNaseH-like_sf"/>
</dbReference>
<dbReference type="AlphaFoldDB" id="A0A2S2QXH6"/>
<protein>
    <recommendedName>
        <fullName evidence="1">HAT C-terminal dimerisation domain-containing protein</fullName>
    </recommendedName>
</protein>